<reference evidence="2 3" key="1">
    <citation type="submission" date="2018-09" db="EMBL/GenBank/DDBJ databases">
        <title>A high-quality reference genome of wild soybean provides a powerful tool to mine soybean genomes.</title>
        <authorList>
            <person name="Xie M."/>
            <person name="Chung C.Y.L."/>
            <person name="Li M.-W."/>
            <person name="Wong F.-L."/>
            <person name="Chan T.-F."/>
            <person name="Lam H.-M."/>
        </authorList>
    </citation>
    <scope>NUCLEOTIDE SEQUENCE [LARGE SCALE GENOMIC DNA]</scope>
    <source>
        <strain evidence="3">cv. W05</strain>
        <tissue evidence="2">Hypocotyl of etiolated seedlings</tissue>
    </source>
</reference>
<dbReference type="InterPro" id="IPR036047">
    <property type="entry name" value="F-box-like_dom_sf"/>
</dbReference>
<dbReference type="Pfam" id="PF08268">
    <property type="entry name" value="FBA_3"/>
    <property type="match status" value="1"/>
</dbReference>
<keyword evidence="3" id="KW-1185">Reference proteome</keyword>
<dbReference type="InterPro" id="IPR013187">
    <property type="entry name" value="F-box-assoc_dom_typ3"/>
</dbReference>
<sequence length="387" mass="45249">MVRKMSGAPVLPRELIVEILSWLPVKALMRFRYVSETWNSLIFDPTFVKLHLERSPKNTHVLLEFQAIYDRDVGQQVGVAPCSIRRLVENPSFTIDDCLTLFKHTNSIFGSCNGLVCMTKCFDVREFEEECQYRLWNPATGIMSEYSPPLCIQFKDNNNTYYPWKCGFGFDDSSDTYKVVALLCDIKSQTKEIKVHCLGDTCWRKTSNFPAFPVLGEGHFACGTVNWLALRVSSFHYLWENVTIDHIDQLVIFSYDLMYETYTYLSMPEGLLEVPRMEPYFGVLKGCLCLSLDHMKTHCVVWLMREFGVENSWTKLLNVNYEQLLNHDRPLCMSQDEDVVLLTSYAGARFVLYNRRYNRSERMEHFKNKFSFYCYDYVQSLVSPHRN</sequence>
<proteinExistence type="predicted"/>
<name>A0A445JIX7_GLYSO</name>
<dbReference type="Proteomes" id="UP000289340">
    <property type="component" value="Chromosome 8"/>
</dbReference>
<organism evidence="2 3">
    <name type="scientific">Glycine soja</name>
    <name type="common">Wild soybean</name>
    <dbReference type="NCBI Taxonomy" id="3848"/>
    <lineage>
        <taxon>Eukaryota</taxon>
        <taxon>Viridiplantae</taxon>
        <taxon>Streptophyta</taxon>
        <taxon>Embryophyta</taxon>
        <taxon>Tracheophyta</taxon>
        <taxon>Spermatophyta</taxon>
        <taxon>Magnoliopsida</taxon>
        <taxon>eudicotyledons</taxon>
        <taxon>Gunneridae</taxon>
        <taxon>Pentapetalae</taxon>
        <taxon>rosids</taxon>
        <taxon>fabids</taxon>
        <taxon>Fabales</taxon>
        <taxon>Fabaceae</taxon>
        <taxon>Papilionoideae</taxon>
        <taxon>50 kb inversion clade</taxon>
        <taxon>NPAAA clade</taxon>
        <taxon>indigoferoid/millettioid clade</taxon>
        <taxon>Phaseoleae</taxon>
        <taxon>Glycine</taxon>
        <taxon>Glycine subgen. Soja</taxon>
    </lineage>
</organism>
<dbReference type="SMART" id="SM00256">
    <property type="entry name" value="FBOX"/>
    <property type="match status" value="1"/>
</dbReference>
<dbReference type="SUPFAM" id="SSF81383">
    <property type="entry name" value="F-box domain"/>
    <property type="match status" value="1"/>
</dbReference>
<dbReference type="Gene3D" id="1.20.1280.50">
    <property type="match status" value="1"/>
</dbReference>
<dbReference type="InterPro" id="IPR017451">
    <property type="entry name" value="F-box-assoc_interact_dom"/>
</dbReference>
<dbReference type="AlphaFoldDB" id="A0A445JIX7"/>
<feature type="domain" description="F-box" evidence="1">
    <location>
        <begin position="5"/>
        <end position="50"/>
    </location>
</feature>
<dbReference type="EMBL" id="QZWG01000008">
    <property type="protein sequence ID" value="RZB98377.1"/>
    <property type="molecule type" value="Genomic_DNA"/>
</dbReference>
<dbReference type="PANTHER" id="PTHR31672:SF13">
    <property type="entry name" value="F-BOX PROTEIN CPR30-LIKE"/>
    <property type="match status" value="1"/>
</dbReference>
<dbReference type="CDD" id="cd22157">
    <property type="entry name" value="F-box_AtFBW1-like"/>
    <property type="match status" value="1"/>
</dbReference>
<dbReference type="InterPro" id="IPR001810">
    <property type="entry name" value="F-box_dom"/>
</dbReference>
<dbReference type="InterPro" id="IPR050796">
    <property type="entry name" value="SCF_F-box_component"/>
</dbReference>
<dbReference type="PANTHER" id="PTHR31672">
    <property type="entry name" value="BNACNNG10540D PROTEIN"/>
    <property type="match status" value="1"/>
</dbReference>
<evidence type="ECO:0000313" key="2">
    <source>
        <dbReference type="EMBL" id="RZB98377.1"/>
    </source>
</evidence>
<dbReference type="Pfam" id="PF00646">
    <property type="entry name" value="F-box"/>
    <property type="match status" value="1"/>
</dbReference>
<dbReference type="PROSITE" id="PS50181">
    <property type="entry name" value="FBOX"/>
    <property type="match status" value="1"/>
</dbReference>
<gene>
    <name evidence="2" type="ORF">D0Y65_021366</name>
</gene>
<accession>A0A445JIX7</accession>
<protein>
    <submittedName>
        <fullName evidence="2">F-box/kelch-repeat protein isoform B</fullName>
    </submittedName>
</protein>
<comment type="caution">
    <text evidence="2">The sequence shown here is derived from an EMBL/GenBank/DDBJ whole genome shotgun (WGS) entry which is preliminary data.</text>
</comment>
<evidence type="ECO:0000259" key="1">
    <source>
        <dbReference type="PROSITE" id="PS50181"/>
    </source>
</evidence>
<dbReference type="NCBIfam" id="TIGR01640">
    <property type="entry name" value="F_box_assoc_1"/>
    <property type="match status" value="1"/>
</dbReference>
<evidence type="ECO:0000313" key="3">
    <source>
        <dbReference type="Proteomes" id="UP000289340"/>
    </source>
</evidence>